<evidence type="ECO:0000256" key="1">
    <source>
        <dbReference type="SAM" id="SignalP"/>
    </source>
</evidence>
<dbReference type="EMBL" id="JALJZU010000008">
    <property type="protein sequence ID" value="MCP2010316.1"/>
    <property type="molecule type" value="Genomic_DNA"/>
</dbReference>
<dbReference type="EMBL" id="JAHTGR010000002">
    <property type="protein sequence ID" value="MBV6319952.1"/>
    <property type="molecule type" value="Genomic_DNA"/>
</dbReference>
<dbReference type="InterPro" id="IPR014263">
    <property type="entry name" value="Methanolan_biosynth_EpsI"/>
</dbReference>
<dbReference type="AlphaFoldDB" id="A0AA41H7Z7"/>
<dbReference type="InterPro" id="IPR054653">
    <property type="entry name" value="EpsI_type_B_pred"/>
</dbReference>
<keyword evidence="6" id="KW-1185">Reference proteome</keyword>
<sequence length="235" mass="25470">MNKTKLSTMILMSLMLASSGAAVLLHPERQAVAQVEKLGLETLVPAAFGDWRIDDSVAPVQPPPEVQEKVAKIYDETLARTYINSRGDRVMLSIAYGGDQTGRLRVHRPESCYTAQGFSVKQLAIENLHFGDVTVPAKRLMAQMGGRQEPITYWIRVGGETVTGMLGQRLVQLKSGLLGQVPDGLLFRVSSLGAAPAEQYLLQDAFVGDLVRALGPQKSEKLVGKSLDVASAKPE</sequence>
<gene>
    <name evidence="3" type="ORF">KVP70_03315</name>
    <name evidence="4" type="ORF">L1274_004056</name>
</gene>
<feature type="chain" id="PRO_5041306335" evidence="1">
    <location>
        <begin position="22"/>
        <end position="235"/>
    </location>
</feature>
<evidence type="ECO:0000313" key="5">
    <source>
        <dbReference type="Proteomes" id="UP001155901"/>
    </source>
</evidence>
<evidence type="ECO:0000259" key="2">
    <source>
        <dbReference type="Pfam" id="PF11984"/>
    </source>
</evidence>
<comment type="caution">
    <text evidence="3">The sequence shown here is derived from an EMBL/GenBank/DDBJ whole genome shotgun (WGS) entry which is preliminary data.</text>
</comment>
<reference evidence="3" key="1">
    <citation type="submission" date="2021-07" db="EMBL/GenBank/DDBJ databases">
        <title>Characterization of violacein-producing bacteria and related species.</title>
        <authorList>
            <person name="Wilson H.S."/>
            <person name="De Leon M.E."/>
        </authorList>
    </citation>
    <scope>NUCLEOTIDE SEQUENCE</scope>
    <source>
        <strain evidence="3">HSC-15S17</strain>
    </source>
</reference>
<feature type="domain" description="Methanolan biosynthesis EpsI" evidence="2">
    <location>
        <begin position="10"/>
        <end position="215"/>
    </location>
</feature>
<protein>
    <submittedName>
        <fullName evidence="3">EpsI family protein</fullName>
    </submittedName>
</protein>
<evidence type="ECO:0000313" key="6">
    <source>
        <dbReference type="Proteomes" id="UP001162889"/>
    </source>
</evidence>
<dbReference type="RefSeq" id="WP_217940625.1">
    <property type="nucleotide sequence ID" value="NZ_JAHTGR010000002.1"/>
</dbReference>
<organism evidence="3 5">
    <name type="scientific">Duganella violaceipulchra</name>
    <dbReference type="NCBI Taxonomy" id="2849652"/>
    <lineage>
        <taxon>Bacteria</taxon>
        <taxon>Pseudomonadati</taxon>
        <taxon>Pseudomonadota</taxon>
        <taxon>Betaproteobacteria</taxon>
        <taxon>Burkholderiales</taxon>
        <taxon>Oxalobacteraceae</taxon>
        <taxon>Telluria group</taxon>
        <taxon>Duganella</taxon>
    </lineage>
</organism>
<proteinExistence type="predicted"/>
<dbReference type="Proteomes" id="UP001162889">
    <property type="component" value="Unassembled WGS sequence"/>
</dbReference>
<dbReference type="NCBIfam" id="NF045609">
    <property type="entry name" value="EpsI_type_B"/>
    <property type="match status" value="1"/>
</dbReference>
<evidence type="ECO:0000313" key="4">
    <source>
        <dbReference type="EMBL" id="MCP2010316.1"/>
    </source>
</evidence>
<keyword evidence="1" id="KW-0732">Signal</keyword>
<dbReference type="Pfam" id="PF11984">
    <property type="entry name" value="DUF3485"/>
    <property type="match status" value="1"/>
</dbReference>
<reference evidence="4" key="2">
    <citation type="submission" date="2022-03" db="EMBL/GenBank/DDBJ databases">
        <title>Genome Encyclopedia of Bacteria and Archaea VI: Functional Genomics of Type Strains.</title>
        <authorList>
            <person name="Whitman W."/>
        </authorList>
    </citation>
    <scope>NUCLEOTIDE SEQUENCE</scope>
    <source>
        <strain evidence="4">HSC-15S17</strain>
    </source>
</reference>
<feature type="signal peptide" evidence="1">
    <location>
        <begin position="1"/>
        <end position="21"/>
    </location>
</feature>
<dbReference type="Proteomes" id="UP001155901">
    <property type="component" value="Unassembled WGS sequence"/>
</dbReference>
<accession>A0AA41H7Z7</accession>
<dbReference type="NCBIfam" id="TIGR02914">
    <property type="entry name" value="EpsI_fam"/>
    <property type="match status" value="1"/>
</dbReference>
<name>A0AA41H7Z7_9BURK</name>
<evidence type="ECO:0000313" key="3">
    <source>
        <dbReference type="EMBL" id="MBV6319952.1"/>
    </source>
</evidence>